<dbReference type="GO" id="GO:0005886">
    <property type="term" value="C:plasma membrane"/>
    <property type="evidence" value="ECO:0007669"/>
    <property type="project" value="TreeGrafter"/>
</dbReference>
<dbReference type="EMBL" id="UZAF01016860">
    <property type="protein sequence ID" value="VDO34854.1"/>
    <property type="molecule type" value="Genomic_DNA"/>
</dbReference>
<name>A0A0N4WD10_HAEPC</name>
<dbReference type="PANTHER" id="PTHR12276">
    <property type="entry name" value="EPSIN/ENT-RELATED"/>
    <property type="match status" value="1"/>
</dbReference>
<reference evidence="5" key="1">
    <citation type="submission" date="2017-02" db="UniProtKB">
        <authorList>
            <consortium name="WormBaseParasite"/>
        </authorList>
    </citation>
    <scope>IDENTIFICATION</scope>
</reference>
<comment type="caution">
    <text evidence="1">Lacks conserved residue(s) required for the propagation of feature annotation.</text>
</comment>
<gene>
    <name evidence="3" type="ORF">HPLM_LOCUS8436</name>
</gene>
<organism evidence="5">
    <name type="scientific">Haemonchus placei</name>
    <name type="common">Barber's pole worm</name>
    <dbReference type="NCBI Taxonomy" id="6290"/>
    <lineage>
        <taxon>Eukaryota</taxon>
        <taxon>Metazoa</taxon>
        <taxon>Ecdysozoa</taxon>
        <taxon>Nematoda</taxon>
        <taxon>Chromadorea</taxon>
        <taxon>Rhabditida</taxon>
        <taxon>Rhabditina</taxon>
        <taxon>Rhabditomorpha</taxon>
        <taxon>Strongyloidea</taxon>
        <taxon>Trichostrongylidae</taxon>
        <taxon>Haemonchus</taxon>
    </lineage>
</organism>
<feature type="transmembrane region" description="Helical" evidence="1">
    <location>
        <begin position="186"/>
        <end position="205"/>
    </location>
</feature>
<dbReference type="OrthoDB" id="4033880at2759"/>
<dbReference type="Proteomes" id="UP000268014">
    <property type="component" value="Unassembled WGS sequence"/>
</dbReference>
<dbReference type="WBParaSite" id="HPLM_0000844401-mRNA-1">
    <property type="protein sequence ID" value="HPLM_0000844401-mRNA-1"/>
    <property type="gene ID" value="HPLM_0000844401"/>
</dbReference>
<dbReference type="Pfam" id="PF01417">
    <property type="entry name" value="ENTH"/>
    <property type="match status" value="1"/>
</dbReference>
<sequence>METVSSHATVTEKLARRRRDNFLFKLRPPLCCCNRPRAAFENIMRNLECEDMEMRSNAATFVISVLHRRHRTHICESRVSQQCRENIFTIETLKDFQHIEDNRDQGLNIREKAKQITALLTDEERLKNERTRFMLTRTKFRENSGLGSSSERRIHRSDTGTALGEEIVAIHFTLAILYGHFFSVVFWFPCSAGLIFNHCLIRVNLPKKT</sequence>
<dbReference type="InterPro" id="IPR013809">
    <property type="entry name" value="ENTH"/>
</dbReference>
<dbReference type="GO" id="GO:0006897">
    <property type="term" value="P:endocytosis"/>
    <property type="evidence" value="ECO:0007669"/>
    <property type="project" value="TreeGrafter"/>
</dbReference>
<dbReference type="GO" id="GO:0030276">
    <property type="term" value="F:clathrin binding"/>
    <property type="evidence" value="ECO:0007669"/>
    <property type="project" value="TreeGrafter"/>
</dbReference>
<dbReference type="PROSITE" id="PS50942">
    <property type="entry name" value="ENTH"/>
    <property type="match status" value="1"/>
</dbReference>
<keyword evidence="4" id="KW-1185">Reference proteome</keyword>
<dbReference type="GO" id="GO:0005768">
    <property type="term" value="C:endosome"/>
    <property type="evidence" value="ECO:0007669"/>
    <property type="project" value="TreeGrafter"/>
</dbReference>
<evidence type="ECO:0000259" key="2">
    <source>
        <dbReference type="PROSITE" id="PS50942"/>
    </source>
</evidence>
<proteinExistence type="predicted"/>
<dbReference type="Gene3D" id="1.25.40.90">
    <property type="match status" value="1"/>
</dbReference>
<keyword evidence="1" id="KW-0472">Membrane</keyword>
<dbReference type="PANTHER" id="PTHR12276:SF115">
    <property type="entry name" value="FI19443P1"/>
    <property type="match status" value="1"/>
</dbReference>
<evidence type="ECO:0000313" key="5">
    <source>
        <dbReference type="WBParaSite" id="HPLM_0000844401-mRNA-1"/>
    </source>
</evidence>
<keyword evidence="1" id="KW-0812">Transmembrane</keyword>
<dbReference type="InterPro" id="IPR008942">
    <property type="entry name" value="ENTH_VHS"/>
</dbReference>
<dbReference type="GO" id="GO:0030125">
    <property type="term" value="C:clathrin vesicle coat"/>
    <property type="evidence" value="ECO:0007669"/>
    <property type="project" value="TreeGrafter"/>
</dbReference>
<dbReference type="AlphaFoldDB" id="A0A0N4WD10"/>
<evidence type="ECO:0000313" key="4">
    <source>
        <dbReference type="Proteomes" id="UP000268014"/>
    </source>
</evidence>
<reference evidence="3 4" key="2">
    <citation type="submission" date="2018-11" db="EMBL/GenBank/DDBJ databases">
        <authorList>
            <consortium name="Pathogen Informatics"/>
        </authorList>
    </citation>
    <scope>NUCLEOTIDE SEQUENCE [LARGE SCALE GENOMIC DNA]</scope>
    <source>
        <strain evidence="3 4">MHpl1</strain>
    </source>
</reference>
<keyword evidence="1" id="KW-1133">Transmembrane helix</keyword>
<evidence type="ECO:0000313" key="3">
    <source>
        <dbReference type="EMBL" id="VDO34854.1"/>
    </source>
</evidence>
<protein>
    <submittedName>
        <fullName evidence="5">ENTH domain-containing protein</fullName>
    </submittedName>
</protein>
<accession>A0A0N4WD10</accession>
<dbReference type="GO" id="GO:0005543">
    <property type="term" value="F:phospholipid binding"/>
    <property type="evidence" value="ECO:0007669"/>
    <property type="project" value="TreeGrafter"/>
</dbReference>
<feature type="domain" description="ENTH" evidence="2">
    <location>
        <begin position="1"/>
        <end position="130"/>
    </location>
</feature>
<evidence type="ECO:0000256" key="1">
    <source>
        <dbReference type="PROSITE-ProRule" id="PRU00243"/>
    </source>
</evidence>
<dbReference type="SMART" id="SM00273">
    <property type="entry name" value="ENTH"/>
    <property type="match status" value="1"/>
</dbReference>
<dbReference type="SUPFAM" id="SSF48464">
    <property type="entry name" value="ENTH/VHS domain"/>
    <property type="match status" value="1"/>
</dbReference>
<dbReference type="STRING" id="6290.A0A0N4WD10"/>